<dbReference type="AlphaFoldDB" id="A0A1H4X164"/>
<dbReference type="STRING" id="57704.SAMN04489793_3709"/>
<evidence type="ECO:0000313" key="1">
    <source>
        <dbReference type="EMBL" id="SEC99297.1"/>
    </source>
</evidence>
<dbReference type="OrthoDB" id="3422162at2"/>
<accession>A0A1H4X164</accession>
<reference evidence="2" key="1">
    <citation type="submission" date="2016-10" db="EMBL/GenBank/DDBJ databases">
        <authorList>
            <person name="Varghese N."/>
            <person name="Submissions S."/>
        </authorList>
    </citation>
    <scope>NUCLEOTIDE SEQUENCE [LARGE SCALE GENOMIC DNA]</scope>
    <source>
        <strain evidence="2">DSM 44234</strain>
    </source>
</reference>
<name>A0A1H4X164_TSUTY</name>
<dbReference type="RefSeq" id="WP_068739041.1">
    <property type="nucleotide sequence ID" value="NZ_CBDRGN010000003.1"/>
</dbReference>
<gene>
    <name evidence="1" type="ORF">SAMN04489793_3709</name>
</gene>
<evidence type="ECO:0000313" key="2">
    <source>
        <dbReference type="Proteomes" id="UP000182241"/>
    </source>
</evidence>
<dbReference type="EMBL" id="FNSA01000003">
    <property type="protein sequence ID" value="SEC99297.1"/>
    <property type="molecule type" value="Genomic_DNA"/>
</dbReference>
<dbReference type="Proteomes" id="UP000182241">
    <property type="component" value="Unassembled WGS sequence"/>
</dbReference>
<keyword evidence="2" id="KW-1185">Reference proteome</keyword>
<organism evidence="1 2">
    <name type="scientific">Tsukamurella tyrosinosolvens</name>
    <dbReference type="NCBI Taxonomy" id="57704"/>
    <lineage>
        <taxon>Bacteria</taxon>
        <taxon>Bacillati</taxon>
        <taxon>Actinomycetota</taxon>
        <taxon>Actinomycetes</taxon>
        <taxon>Mycobacteriales</taxon>
        <taxon>Tsukamurellaceae</taxon>
        <taxon>Tsukamurella</taxon>
    </lineage>
</organism>
<protein>
    <submittedName>
        <fullName evidence="1">Uncharacterized protein</fullName>
    </submittedName>
</protein>
<proteinExistence type="predicted"/>
<sequence length="229" mass="24992">MSDLEPLLTAQIVPPDRAADFLRAMDIEIEDLYAAVTAGERAADALDHFAPPMAPGFVRWVELVAELRRRLAATGRWFPDNRRGQPASRHIASRRTLTVMSGDEATGSAGSAHGPRMVRRKGTATADSFRPDEVLFPLADLRPAARFDGALAGTWVLLYCDDGAAVRLEVSQPSGFDEDSGQFTGWMVRVFLDDWRPGDRRPGDRRSPEAGLESGLGAATDLQLFRSVA</sequence>